<feature type="domain" description="Exonuclease" evidence="4">
    <location>
        <begin position="48"/>
        <end position="229"/>
    </location>
</feature>
<evidence type="ECO:0000256" key="3">
    <source>
        <dbReference type="ARBA" id="ARBA00022839"/>
    </source>
</evidence>
<dbReference type="PANTHER" id="PTHR30231:SF4">
    <property type="entry name" value="PROTEIN NEN2"/>
    <property type="match status" value="1"/>
</dbReference>
<dbReference type="Gene3D" id="3.30.420.10">
    <property type="entry name" value="Ribonuclease H-like superfamily/Ribonuclease H"/>
    <property type="match status" value="1"/>
</dbReference>
<dbReference type="GO" id="GO:0003676">
    <property type="term" value="F:nucleic acid binding"/>
    <property type="evidence" value="ECO:0007669"/>
    <property type="project" value="InterPro"/>
</dbReference>
<dbReference type="GO" id="GO:0006259">
    <property type="term" value="P:DNA metabolic process"/>
    <property type="evidence" value="ECO:0007669"/>
    <property type="project" value="UniProtKB-ARBA"/>
</dbReference>
<dbReference type="EMBL" id="WRPA01000007">
    <property type="protein sequence ID" value="MXR68928.1"/>
    <property type="molecule type" value="Genomic_DNA"/>
</dbReference>
<dbReference type="PANTHER" id="PTHR30231">
    <property type="entry name" value="DNA POLYMERASE III SUBUNIT EPSILON"/>
    <property type="match status" value="1"/>
</dbReference>
<dbReference type="AlphaFoldDB" id="A0A6L7I0K0"/>
<protein>
    <submittedName>
        <fullName evidence="5">3'-5' exonuclease</fullName>
    </submittedName>
</protein>
<evidence type="ECO:0000256" key="1">
    <source>
        <dbReference type="ARBA" id="ARBA00022722"/>
    </source>
</evidence>
<dbReference type="GO" id="GO:0008408">
    <property type="term" value="F:3'-5' exonuclease activity"/>
    <property type="evidence" value="ECO:0007669"/>
    <property type="project" value="TreeGrafter"/>
</dbReference>
<keyword evidence="3 5" id="KW-0269">Exonuclease</keyword>
<evidence type="ECO:0000256" key="2">
    <source>
        <dbReference type="ARBA" id="ARBA00022801"/>
    </source>
</evidence>
<dbReference type="Proteomes" id="UP000474778">
    <property type="component" value="Unassembled WGS sequence"/>
</dbReference>
<dbReference type="SUPFAM" id="SSF53098">
    <property type="entry name" value="Ribonuclease H-like"/>
    <property type="match status" value="1"/>
</dbReference>
<evidence type="ECO:0000313" key="6">
    <source>
        <dbReference type="Proteomes" id="UP000474778"/>
    </source>
</evidence>
<dbReference type="InterPro" id="IPR013520">
    <property type="entry name" value="Ribonucl_H"/>
</dbReference>
<gene>
    <name evidence="5" type="ORF">GNT65_09640</name>
</gene>
<keyword evidence="6" id="KW-1185">Reference proteome</keyword>
<dbReference type="RefSeq" id="WP_160795643.1">
    <property type="nucleotide sequence ID" value="NZ_CANMWR010000006.1"/>
</dbReference>
<dbReference type="GO" id="GO:0005829">
    <property type="term" value="C:cytosol"/>
    <property type="evidence" value="ECO:0007669"/>
    <property type="project" value="TreeGrafter"/>
</dbReference>
<dbReference type="NCBIfam" id="NF006602">
    <property type="entry name" value="PRK09146.1"/>
    <property type="match status" value="1"/>
</dbReference>
<dbReference type="InterPro" id="IPR036397">
    <property type="entry name" value="RNaseH_sf"/>
</dbReference>
<name>A0A6L7I0K0_9GAMM</name>
<dbReference type="InterPro" id="IPR012337">
    <property type="entry name" value="RNaseH-like_sf"/>
</dbReference>
<sequence length="239" mass="27247">MLKKLLSPPSIDWPGKFDQRLKTTENQGLRQYYLGGLPDPDTPLAEVELLAMDFETTGLNVDKDDIVSIGTVPFNLNRIFLNRAQHWTVRPREQLAEESVIIHGITHSDILDAPDLSAIFEQVLQQMAGKIIVVHYQHIERQFLERALIRRIHQGIEFPVIDTMALESEIQRQQYGGLLQRLKGKKPSSVRLGQSRSRYGLPSYPPHNALTDAIATAELLQAQIAHHFDPSRPIKEFWC</sequence>
<keyword evidence="2" id="KW-0378">Hydrolase</keyword>
<organism evidence="5 6">
    <name type="scientific">Shewanella insulae</name>
    <dbReference type="NCBI Taxonomy" id="2681496"/>
    <lineage>
        <taxon>Bacteria</taxon>
        <taxon>Pseudomonadati</taxon>
        <taxon>Pseudomonadota</taxon>
        <taxon>Gammaproteobacteria</taxon>
        <taxon>Alteromonadales</taxon>
        <taxon>Shewanellaceae</taxon>
        <taxon>Shewanella</taxon>
    </lineage>
</organism>
<evidence type="ECO:0000313" key="5">
    <source>
        <dbReference type="EMBL" id="MXR68928.1"/>
    </source>
</evidence>
<accession>A0A6L7I0K0</accession>
<evidence type="ECO:0000259" key="4">
    <source>
        <dbReference type="SMART" id="SM00479"/>
    </source>
</evidence>
<comment type="caution">
    <text evidence="5">The sequence shown here is derived from an EMBL/GenBank/DDBJ whole genome shotgun (WGS) entry which is preliminary data.</text>
</comment>
<proteinExistence type="predicted"/>
<reference evidence="5 6" key="1">
    <citation type="submission" date="2019-12" db="EMBL/GenBank/DDBJ databases">
        <title>Shewanella insulae sp. nov., isolated from a tidal flat.</title>
        <authorList>
            <person name="Yoon J.-H."/>
        </authorList>
    </citation>
    <scope>NUCLEOTIDE SEQUENCE [LARGE SCALE GENOMIC DNA]</scope>
    <source>
        <strain evidence="5 6">JBTF-M18</strain>
    </source>
</reference>
<dbReference type="CDD" id="cd06127">
    <property type="entry name" value="DEDDh"/>
    <property type="match status" value="1"/>
</dbReference>
<dbReference type="SMART" id="SM00479">
    <property type="entry name" value="EXOIII"/>
    <property type="match status" value="1"/>
</dbReference>
<dbReference type="Pfam" id="PF00929">
    <property type="entry name" value="RNase_T"/>
    <property type="match status" value="1"/>
</dbReference>
<keyword evidence="1" id="KW-0540">Nuclease</keyword>